<protein>
    <submittedName>
        <fullName evidence="1">Uncharacterized protein</fullName>
    </submittedName>
</protein>
<organism evidence="1 2">
    <name type="scientific">Hyaloscypha hepaticicola</name>
    <dbReference type="NCBI Taxonomy" id="2082293"/>
    <lineage>
        <taxon>Eukaryota</taxon>
        <taxon>Fungi</taxon>
        <taxon>Dikarya</taxon>
        <taxon>Ascomycota</taxon>
        <taxon>Pezizomycotina</taxon>
        <taxon>Leotiomycetes</taxon>
        <taxon>Helotiales</taxon>
        <taxon>Hyaloscyphaceae</taxon>
        <taxon>Hyaloscypha</taxon>
    </lineage>
</organism>
<name>A0A2J6PGQ4_9HELO</name>
<accession>A0A2J6PGQ4</accession>
<reference evidence="1 2" key="1">
    <citation type="submission" date="2016-05" db="EMBL/GenBank/DDBJ databases">
        <title>A degradative enzymes factory behind the ericoid mycorrhizal symbiosis.</title>
        <authorList>
            <consortium name="DOE Joint Genome Institute"/>
            <person name="Martino E."/>
            <person name="Morin E."/>
            <person name="Grelet G."/>
            <person name="Kuo A."/>
            <person name="Kohler A."/>
            <person name="Daghino S."/>
            <person name="Barry K."/>
            <person name="Choi C."/>
            <person name="Cichocki N."/>
            <person name="Clum A."/>
            <person name="Copeland A."/>
            <person name="Hainaut M."/>
            <person name="Haridas S."/>
            <person name="Labutti K."/>
            <person name="Lindquist E."/>
            <person name="Lipzen A."/>
            <person name="Khouja H.-R."/>
            <person name="Murat C."/>
            <person name="Ohm R."/>
            <person name="Olson A."/>
            <person name="Spatafora J."/>
            <person name="Veneault-Fourrey C."/>
            <person name="Henrissat B."/>
            <person name="Grigoriev I."/>
            <person name="Martin F."/>
            <person name="Perotto S."/>
        </authorList>
    </citation>
    <scope>NUCLEOTIDE SEQUENCE [LARGE SCALE GENOMIC DNA]</scope>
    <source>
        <strain evidence="1 2">UAMH 7357</strain>
    </source>
</reference>
<gene>
    <name evidence="1" type="ORF">NA56DRAFT_585921</name>
</gene>
<evidence type="ECO:0000313" key="1">
    <source>
        <dbReference type="EMBL" id="PMD13245.1"/>
    </source>
</evidence>
<evidence type="ECO:0000313" key="2">
    <source>
        <dbReference type="Proteomes" id="UP000235672"/>
    </source>
</evidence>
<proteinExistence type="predicted"/>
<dbReference type="AlphaFoldDB" id="A0A2J6PGQ4"/>
<sequence>YNFRILYIKGLKNIKINAFNRKSKYLENKIYKSRAIFKINQDSLVFNKL</sequence>
<feature type="non-terminal residue" evidence="1">
    <location>
        <position position="1"/>
    </location>
</feature>
<dbReference type="EMBL" id="KZ613534">
    <property type="protein sequence ID" value="PMD13245.1"/>
    <property type="molecule type" value="Genomic_DNA"/>
</dbReference>
<dbReference type="Proteomes" id="UP000235672">
    <property type="component" value="Unassembled WGS sequence"/>
</dbReference>
<keyword evidence="2" id="KW-1185">Reference proteome</keyword>